<proteinExistence type="predicted"/>
<reference evidence="1" key="2">
    <citation type="journal article" date="2015" name="Fish Shellfish Immunol.">
        <title>Early steps in the European eel (Anguilla anguilla)-Vibrio vulnificus interaction in the gills: Role of the RtxA13 toxin.</title>
        <authorList>
            <person name="Callol A."/>
            <person name="Pajuelo D."/>
            <person name="Ebbesson L."/>
            <person name="Teles M."/>
            <person name="MacKenzie S."/>
            <person name="Amaro C."/>
        </authorList>
    </citation>
    <scope>NUCLEOTIDE SEQUENCE</scope>
</reference>
<sequence>MITLKVYHVGFCGPCRLCVCKPYSHLLSPQYHPHLR</sequence>
<dbReference type="EMBL" id="GBXM01021483">
    <property type="protein sequence ID" value="JAH87094.1"/>
    <property type="molecule type" value="Transcribed_RNA"/>
</dbReference>
<reference evidence="1" key="1">
    <citation type="submission" date="2014-11" db="EMBL/GenBank/DDBJ databases">
        <authorList>
            <person name="Amaro Gonzalez C."/>
        </authorList>
    </citation>
    <scope>NUCLEOTIDE SEQUENCE</scope>
</reference>
<accession>A0A0E9W9M1</accession>
<name>A0A0E9W9M1_ANGAN</name>
<protein>
    <submittedName>
        <fullName evidence="1">Uncharacterized protein</fullName>
    </submittedName>
</protein>
<evidence type="ECO:0000313" key="1">
    <source>
        <dbReference type="EMBL" id="JAH87094.1"/>
    </source>
</evidence>
<organism evidence="1">
    <name type="scientific">Anguilla anguilla</name>
    <name type="common">European freshwater eel</name>
    <name type="synonym">Muraena anguilla</name>
    <dbReference type="NCBI Taxonomy" id="7936"/>
    <lineage>
        <taxon>Eukaryota</taxon>
        <taxon>Metazoa</taxon>
        <taxon>Chordata</taxon>
        <taxon>Craniata</taxon>
        <taxon>Vertebrata</taxon>
        <taxon>Euteleostomi</taxon>
        <taxon>Actinopterygii</taxon>
        <taxon>Neopterygii</taxon>
        <taxon>Teleostei</taxon>
        <taxon>Anguilliformes</taxon>
        <taxon>Anguillidae</taxon>
        <taxon>Anguilla</taxon>
    </lineage>
</organism>
<dbReference type="AlphaFoldDB" id="A0A0E9W9M1"/>